<gene>
    <name evidence="2" type="ORF">EDC36_101192</name>
    <name evidence="3" type="ORF">Tigna_00688</name>
</gene>
<comment type="caution">
    <text evidence="2">The sequence shown here is derived from an EMBL/GenBank/DDBJ whole genome shotgun (WGS) entry which is preliminary data.</text>
</comment>
<reference evidence="2 4" key="1">
    <citation type="submission" date="2019-03" db="EMBL/GenBank/DDBJ databases">
        <title>Genomic Encyclopedia of Type Strains, Phase IV (KMG-IV): sequencing the most valuable type-strain genomes for metagenomic binning, comparative biology and taxonomic classification.</title>
        <authorList>
            <person name="Goeker M."/>
        </authorList>
    </citation>
    <scope>NUCLEOTIDE SEQUENCE [LARGE SCALE GENOMIC DNA]</scope>
    <source>
        <strain evidence="2 4">DSM 12034</strain>
    </source>
</reference>
<dbReference type="AlphaFoldDB" id="A0A4R3LJE9"/>
<dbReference type="RefSeq" id="WP_132961376.1">
    <property type="nucleotide sequence ID" value="NZ_DAIPFN010000018.1"/>
</dbReference>
<name>A0A4R3LJE9_9BURK</name>
<dbReference type="Proteomes" id="UP000315577">
    <property type="component" value="Unassembled WGS sequence"/>
</dbReference>
<keyword evidence="5" id="KW-1185">Reference proteome</keyword>
<dbReference type="EMBL" id="VJNC01000003">
    <property type="protein sequence ID" value="TSE23305.1"/>
    <property type="molecule type" value="Genomic_DNA"/>
</dbReference>
<protein>
    <submittedName>
        <fullName evidence="2">Uncharacterized protein</fullName>
    </submittedName>
</protein>
<organism evidence="2 4">
    <name type="scientific">Tepidimonas ignava</name>
    <dbReference type="NCBI Taxonomy" id="114249"/>
    <lineage>
        <taxon>Bacteria</taxon>
        <taxon>Pseudomonadati</taxon>
        <taxon>Pseudomonadota</taxon>
        <taxon>Betaproteobacteria</taxon>
        <taxon>Burkholderiales</taxon>
        <taxon>Tepidimonas</taxon>
    </lineage>
</organism>
<dbReference type="Proteomes" id="UP000295536">
    <property type="component" value="Unassembled WGS sequence"/>
</dbReference>
<evidence type="ECO:0000313" key="5">
    <source>
        <dbReference type="Proteomes" id="UP000315577"/>
    </source>
</evidence>
<proteinExistence type="predicted"/>
<reference evidence="3 5" key="2">
    <citation type="submission" date="2019-07" db="EMBL/GenBank/DDBJ databases">
        <title>Tepidimonas ignava SPS-1037 draft genome.</title>
        <authorList>
            <person name="Da Costa M.S."/>
            <person name="Froufe H.J.C."/>
            <person name="Egas C."/>
            <person name="Albuquerque L."/>
        </authorList>
    </citation>
    <scope>NUCLEOTIDE SEQUENCE [LARGE SCALE GENOMIC DNA]</scope>
    <source>
        <strain evidence="3 5">SPS-1037</strain>
    </source>
</reference>
<accession>A0A4R3LJE9</accession>
<evidence type="ECO:0000313" key="2">
    <source>
        <dbReference type="EMBL" id="TCS99920.1"/>
    </source>
</evidence>
<evidence type="ECO:0000313" key="3">
    <source>
        <dbReference type="EMBL" id="TSE23305.1"/>
    </source>
</evidence>
<dbReference type="EMBL" id="SMAH01000001">
    <property type="protein sequence ID" value="TCS99920.1"/>
    <property type="molecule type" value="Genomic_DNA"/>
</dbReference>
<evidence type="ECO:0000313" key="4">
    <source>
        <dbReference type="Proteomes" id="UP000295536"/>
    </source>
</evidence>
<evidence type="ECO:0000256" key="1">
    <source>
        <dbReference type="SAM" id="MobiDB-lite"/>
    </source>
</evidence>
<feature type="region of interest" description="Disordered" evidence="1">
    <location>
        <begin position="20"/>
        <end position="48"/>
    </location>
</feature>
<feature type="compositionally biased region" description="Pro residues" evidence="1">
    <location>
        <begin position="30"/>
        <end position="43"/>
    </location>
</feature>
<sequence length="121" mass="13009">MDGRRTPPALVPTLTDVVAPGVLPERAAPAPSPPAPSDPPLPVTPTAAASLPAADEALIDALVDRTVARLMPVLQQRLHTAWVQWLQQLQHQPPPVPPSLTNDLADIVRDEVQRHLGTTRR</sequence>